<dbReference type="RefSeq" id="WP_308955326.1">
    <property type="nucleotide sequence ID" value="NZ_JAVICY010000002.1"/>
</dbReference>
<gene>
    <name evidence="1" type="ORF">RFH51_04695</name>
</gene>
<proteinExistence type="predicted"/>
<accession>A0AAW8JFC3</accession>
<dbReference type="Proteomes" id="UP001243195">
    <property type="component" value="Unassembled WGS sequence"/>
</dbReference>
<dbReference type="EMBL" id="JAVIDA010000004">
    <property type="protein sequence ID" value="MDQ9070757.1"/>
    <property type="molecule type" value="Genomic_DNA"/>
</dbReference>
<reference evidence="1" key="1">
    <citation type="submission" date="2023-08" db="EMBL/GenBank/DDBJ databases">
        <title>Emergence of clinically-relevant ST2 carbapenem-resistant Acinetobacter baumannii strains in hospital sewages in Zhejiang, East of China.</title>
        <authorList>
            <person name="Kaichao C."/>
            <person name="Zhang R."/>
        </authorList>
    </citation>
    <scope>NUCLEOTIDE SEQUENCE</scope>
    <source>
        <strain evidence="1">M-SY-60</strain>
    </source>
</reference>
<comment type="caution">
    <text evidence="1">The sequence shown here is derived from an EMBL/GenBank/DDBJ whole genome shotgun (WGS) entry which is preliminary data.</text>
</comment>
<sequence>MPNSNQNPKKQYDSSLCDMTAFYVPHKDANHLNAQDVIFNLVNSAKNISIASWNCFEDGEKLVMKGEIVANLISEIQTKLEMIEKILPMAFGDDDKKAVTL</sequence>
<name>A0AAW8JFC3_9GAMM</name>
<organism evidence="1 2">
    <name type="scientific">Acinetobacter gerneri</name>
    <dbReference type="NCBI Taxonomy" id="202952"/>
    <lineage>
        <taxon>Bacteria</taxon>
        <taxon>Pseudomonadati</taxon>
        <taxon>Pseudomonadota</taxon>
        <taxon>Gammaproteobacteria</taxon>
        <taxon>Moraxellales</taxon>
        <taxon>Moraxellaceae</taxon>
        <taxon>Acinetobacter</taxon>
    </lineage>
</organism>
<evidence type="ECO:0000313" key="2">
    <source>
        <dbReference type="Proteomes" id="UP001243195"/>
    </source>
</evidence>
<dbReference type="AlphaFoldDB" id="A0AAW8JFC3"/>
<evidence type="ECO:0000313" key="1">
    <source>
        <dbReference type="EMBL" id="MDQ9070757.1"/>
    </source>
</evidence>
<protein>
    <submittedName>
        <fullName evidence="1">Uncharacterized protein</fullName>
    </submittedName>
</protein>